<comment type="caution">
    <text evidence="1">The sequence shown here is derived from an EMBL/GenBank/DDBJ whole genome shotgun (WGS) entry which is preliminary data.</text>
</comment>
<name>A0A5J4TGG4_9EUKA</name>
<dbReference type="Proteomes" id="UP000324800">
    <property type="component" value="Unassembled WGS sequence"/>
</dbReference>
<dbReference type="EMBL" id="SNRW01032099">
    <property type="protein sequence ID" value="KAA6356982.1"/>
    <property type="molecule type" value="Genomic_DNA"/>
</dbReference>
<organism evidence="1 2">
    <name type="scientific">Streblomastix strix</name>
    <dbReference type="NCBI Taxonomy" id="222440"/>
    <lineage>
        <taxon>Eukaryota</taxon>
        <taxon>Metamonada</taxon>
        <taxon>Preaxostyla</taxon>
        <taxon>Oxymonadida</taxon>
        <taxon>Streblomastigidae</taxon>
        <taxon>Streblomastix</taxon>
    </lineage>
</organism>
<dbReference type="AlphaFoldDB" id="A0A5J4TGG4"/>
<evidence type="ECO:0008006" key="3">
    <source>
        <dbReference type="Google" id="ProtNLM"/>
    </source>
</evidence>
<evidence type="ECO:0000313" key="2">
    <source>
        <dbReference type="Proteomes" id="UP000324800"/>
    </source>
</evidence>
<evidence type="ECO:0000313" key="1">
    <source>
        <dbReference type="EMBL" id="KAA6356982.1"/>
    </source>
</evidence>
<proteinExistence type="predicted"/>
<gene>
    <name evidence="1" type="ORF">EZS28_047491</name>
</gene>
<accession>A0A5J4TGG4</accession>
<reference evidence="1 2" key="1">
    <citation type="submission" date="2019-03" db="EMBL/GenBank/DDBJ databases">
        <title>Single cell metagenomics reveals metabolic interactions within the superorganism composed of flagellate Streblomastix strix and complex community of Bacteroidetes bacteria on its surface.</title>
        <authorList>
            <person name="Treitli S.C."/>
            <person name="Kolisko M."/>
            <person name="Husnik F."/>
            <person name="Keeling P."/>
            <person name="Hampl V."/>
        </authorList>
    </citation>
    <scope>NUCLEOTIDE SEQUENCE [LARGE SCALE GENOMIC DNA]</scope>
    <source>
        <strain evidence="1">ST1C</strain>
    </source>
</reference>
<protein>
    <recommendedName>
        <fullName evidence="3">RRM domain-containing protein</fullName>
    </recommendedName>
</protein>
<sequence>MAKQPRLEDIETIEDVINTNLTQKTTNIFVESTDKFGDNIVLISGIPAETQKDELDSFINKFEQNHYTYFDNANGKELRQALVFL</sequence>
<feature type="non-terminal residue" evidence="1">
    <location>
        <position position="85"/>
    </location>
</feature>